<keyword evidence="3 6" id="KW-0605">Phycobilisome</keyword>
<keyword evidence="5" id="KW-0472">Membrane</keyword>
<name>A0A6B3NLH0_9CYAN</name>
<keyword evidence="4" id="KW-0793">Thylakoid</keyword>
<evidence type="ECO:0000256" key="4">
    <source>
        <dbReference type="ARBA" id="ARBA00023078"/>
    </source>
</evidence>
<reference evidence="8" key="1">
    <citation type="submission" date="2019-11" db="EMBL/GenBank/DDBJ databases">
        <title>Genomic insights into an expanded diversity of filamentous marine cyanobacteria reveals the extraordinary biosynthetic potential of Moorea and Okeania.</title>
        <authorList>
            <person name="Ferreira Leao T."/>
            <person name="Wang M."/>
            <person name="Moss N."/>
            <person name="Da Silva R."/>
            <person name="Sanders J."/>
            <person name="Nurk S."/>
            <person name="Gurevich A."/>
            <person name="Humphrey G."/>
            <person name="Reher R."/>
            <person name="Zhu Q."/>
            <person name="Belda-Ferre P."/>
            <person name="Glukhov E."/>
            <person name="Rex R."/>
            <person name="Dorrestein P.C."/>
            <person name="Knight R."/>
            <person name="Pevzner P."/>
            <person name="Gerwick W.H."/>
            <person name="Gerwick L."/>
        </authorList>
    </citation>
    <scope>NUCLEOTIDE SEQUENCE</scope>
    <source>
        <strain evidence="8">SIO1C4</strain>
    </source>
</reference>
<gene>
    <name evidence="8" type="ORF">F6J89_23055</name>
</gene>
<evidence type="ECO:0000256" key="6">
    <source>
        <dbReference type="PROSITE-ProRule" id="PRU00771"/>
    </source>
</evidence>
<dbReference type="Pfam" id="PF01383">
    <property type="entry name" value="CpcD"/>
    <property type="match status" value="1"/>
</dbReference>
<evidence type="ECO:0000256" key="3">
    <source>
        <dbReference type="ARBA" id="ARBA00022738"/>
    </source>
</evidence>
<dbReference type="GO" id="GO:0031676">
    <property type="term" value="C:plasma membrane-derived thylakoid membrane"/>
    <property type="evidence" value="ECO:0007669"/>
    <property type="project" value="UniProtKB-SubCell"/>
</dbReference>
<dbReference type="GO" id="GO:0030089">
    <property type="term" value="C:phycobilisome"/>
    <property type="evidence" value="ECO:0007669"/>
    <property type="project" value="UniProtKB-UniRule"/>
</dbReference>
<evidence type="ECO:0000256" key="2">
    <source>
        <dbReference type="ARBA" id="ARBA00022549"/>
    </source>
</evidence>
<evidence type="ECO:0000256" key="5">
    <source>
        <dbReference type="ARBA" id="ARBA00023136"/>
    </source>
</evidence>
<dbReference type="EMBL" id="JAAHFQ010000552">
    <property type="protein sequence ID" value="NER30421.1"/>
    <property type="molecule type" value="Genomic_DNA"/>
</dbReference>
<accession>A0A6B3NLH0</accession>
<comment type="caution">
    <text evidence="8">The sequence shown here is derived from an EMBL/GenBank/DDBJ whole genome shotgun (WGS) entry which is preliminary data.</text>
</comment>
<evidence type="ECO:0000313" key="8">
    <source>
        <dbReference type="EMBL" id="NER30421.1"/>
    </source>
</evidence>
<dbReference type="PROSITE" id="PS51441">
    <property type="entry name" value="CPCD_LIKE"/>
    <property type="match status" value="1"/>
</dbReference>
<comment type="subcellular location">
    <subcellularLocation>
        <location evidence="1">Cellular thylakoid membrane</location>
        <topology evidence="1">Peripheral membrane protein</topology>
        <orientation evidence="1">Cytoplasmic side</orientation>
    </subcellularLocation>
</comment>
<organism evidence="8">
    <name type="scientific">Symploca sp. SIO1C4</name>
    <dbReference type="NCBI Taxonomy" id="2607765"/>
    <lineage>
        <taxon>Bacteria</taxon>
        <taxon>Bacillati</taxon>
        <taxon>Cyanobacteriota</taxon>
        <taxon>Cyanophyceae</taxon>
        <taxon>Coleofasciculales</taxon>
        <taxon>Coleofasciculaceae</taxon>
        <taxon>Symploca</taxon>
    </lineage>
</organism>
<sequence>MSGMITTGTSSLSDYNSRSVVIEVTGLCRQDVMRTSNYKVKVPYSRMSQAMQGITRMGGKVVGIKTAS</sequence>
<protein>
    <submittedName>
        <fullName evidence="8">Rod-capping linker protein</fullName>
    </submittedName>
</protein>
<dbReference type="SMART" id="SM01094">
    <property type="entry name" value="CpcD"/>
    <property type="match status" value="1"/>
</dbReference>
<evidence type="ECO:0000259" key="7">
    <source>
        <dbReference type="PROSITE" id="PS51441"/>
    </source>
</evidence>
<dbReference type="InterPro" id="IPR008213">
    <property type="entry name" value="CpcD-like_dom"/>
</dbReference>
<feature type="domain" description="CpcD-like" evidence="7">
    <location>
        <begin position="17"/>
        <end position="67"/>
    </location>
</feature>
<dbReference type="AlphaFoldDB" id="A0A6B3NLH0"/>
<evidence type="ECO:0000256" key="1">
    <source>
        <dbReference type="ARBA" id="ARBA00004445"/>
    </source>
</evidence>
<keyword evidence="2" id="KW-0042">Antenna complex</keyword>
<proteinExistence type="predicted"/>